<reference evidence="1" key="1">
    <citation type="journal article" date="2015" name="Nature">
        <title>Complex archaea that bridge the gap between prokaryotes and eukaryotes.</title>
        <authorList>
            <person name="Spang A."/>
            <person name="Saw J.H."/>
            <person name="Jorgensen S.L."/>
            <person name="Zaremba-Niedzwiedzka K."/>
            <person name="Martijn J."/>
            <person name="Lind A.E."/>
            <person name="van Eijk R."/>
            <person name="Schleper C."/>
            <person name="Guy L."/>
            <person name="Ettema T.J."/>
        </authorList>
    </citation>
    <scope>NUCLEOTIDE SEQUENCE</scope>
</reference>
<accession>A0A0F9P330</accession>
<evidence type="ECO:0000313" key="1">
    <source>
        <dbReference type="EMBL" id="KKM87847.1"/>
    </source>
</evidence>
<name>A0A0F9P330_9ZZZZ</name>
<protein>
    <submittedName>
        <fullName evidence="1">Uncharacterized protein</fullName>
    </submittedName>
</protein>
<dbReference type="AlphaFoldDB" id="A0A0F9P330"/>
<dbReference type="EMBL" id="LAZR01007043">
    <property type="protein sequence ID" value="KKM87847.1"/>
    <property type="molecule type" value="Genomic_DNA"/>
</dbReference>
<organism evidence="1">
    <name type="scientific">marine sediment metagenome</name>
    <dbReference type="NCBI Taxonomy" id="412755"/>
    <lineage>
        <taxon>unclassified sequences</taxon>
        <taxon>metagenomes</taxon>
        <taxon>ecological metagenomes</taxon>
    </lineage>
</organism>
<sequence length="94" mass="10758">MNGNAEIIRLLEQISVKLTILTQKETIPQISTQKNLSFLFDKVNSNWLSFNPIQQNNMRLFAYHYASAPDPKLAEINEGWSPLRIDIDGKLLTV</sequence>
<gene>
    <name evidence="1" type="ORF">LCGC14_1264710</name>
</gene>
<comment type="caution">
    <text evidence="1">The sequence shown here is derived from an EMBL/GenBank/DDBJ whole genome shotgun (WGS) entry which is preliminary data.</text>
</comment>
<proteinExistence type="predicted"/>